<accession>A0AAN7W006</accession>
<dbReference type="Pfam" id="PF05254">
    <property type="entry name" value="UPF0203"/>
    <property type="match status" value="1"/>
</dbReference>
<keyword evidence="4" id="KW-1185">Reference proteome</keyword>
<dbReference type="Proteomes" id="UP001306508">
    <property type="component" value="Unassembled WGS sequence"/>
</dbReference>
<dbReference type="EMBL" id="JAWIZZ010000053">
    <property type="protein sequence ID" value="KAK5778504.1"/>
    <property type="molecule type" value="Genomic_DNA"/>
</dbReference>
<dbReference type="PANTHER" id="PTHR46403:SF1">
    <property type="entry name" value="TP53-REGULATED INHIBITOR OF APOPTOSIS 1"/>
    <property type="match status" value="1"/>
</dbReference>
<gene>
    <name evidence="3" type="ORF">RI543_004171</name>
</gene>
<protein>
    <recommendedName>
        <fullName evidence="5">Mitochondrial distribution and morphology protein 35</fullName>
    </recommendedName>
</protein>
<dbReference type="GO" id="GO:0005829">
    <property type="term" value="C:cytosol"/>
    <property type="evidence" value="ECO:0007669"/>
    <property type="project" value="TreeGrafter"/>
</dbReference>
<dbReference type="GO" id="GO:0005758">
    <property type="term" value="C:mitochondrial intermembrane space"/>
    <property type="evidence" value="ECO:0007669"/>
    <property type="project" value="TreeGrafter"/>
</dbReference>
<reference evidence="4" key="1">
    <citation type="submission" date="2023-07" db="EMBL/GenBank/DDBJ databases">
        <title>A draft genome of Kazachstania heterogenica Y-27499.</title>
        <authorList>
            <person name="Donic C."/>
            <person name="Kralova J.S."/>
            <person name="Fidel L."/>
            <person name="Ben-Dor S."/>
            <person name="Jung S."/>
        </authorList>
    </citation>
    <scope>NUCLEOTIDE SEQUENCE [LARGE SCALE GENOMIC DNA]</scope>
    <source>
        <strain evidence="4">Y27499</strain>
    </source>
</reference>
<evidence type="ECO:0000256" key="1">
    <source>
        <dbReference type="ARBA" id="ARBA00006196"/>
    </source>
</evidence>
<evidence type="ECO:0000313" key="3">
    <source>
        <dbReference type="EMBL" id="KAK5778504.1"/>
    </source>
</evidence>
<organism evidence="3 4">
    <name type="scientific">Arxiozyma heterogenica</name>
    <dbReference type="NCBI Taxonomy" id="278026"/>
    <lineage>
        <taxon>Eukaryota</taxon>
        <taxon>Fungi</taxon>
        <taxon>Dikarya</taxon>
        <taxon>Ascomycota</taxon>
        <taxon>Saccharomycotina</taxon>
        <taxon>Saccharomycetes</taxon>
        <taxon>Saccharomycetales</taxon>
        <taxon>Saccharomycetaceae</taxon>
        <taxon>Arxiozyma</taxon>
    </lineage>
</organism>
<keyword evidence="2" id="KW-1015">Disulfide bond</keyword>
<dbReference type="GO" id="GO:1990050">
    <property type="term" value="F:phosphatidic acid transfer activity"/>
    <property type="evidence" value="ECO:0007669"/>
    <property type="project" value="TreeGrafter"/>
</dbReference>
<evidence type="ECO:0008006" key="5">
    <source>
        <dbReference type="Google" id="ProtNLM"/>
    </source>
</evidence>
<comment type="caution">
    <text evidence="3">The sequence shown here is derived from an EMBL/GenBank/DDBJ whole genome shotgun (WGS) entry which is preliminary data.</text>
</comment>
<dbReference type="AlphaFoldDB" id="A0AAN7W006"/>
<proteinExistence type="inferred from homology"/>
<sequence length="92" mass="10695">MGNIMSSSFAPECTELKQVYDECFNKWYSEEFLKGRGENERNPCLKQWQLYSQCVALHITKDKDLKESLDQARLEAPFESGGELINNKDNKK</sequence>
<dbReference type="GO" id="GO:0005634">
    <property type="term" value="C:nucleus"/>
    <property type="evidence" value="ECO:0007669"/>
    <property type="project" value="TreeGrafter"/>
</dbReference>
<evidence type="ECO:0000256" key="2">
    <source>
        <dbReference type="ARBA" id="ARBA00023157"/>
    </source>
</evidence>
<name>A0AAN7W006_9SACH</name>
<dbReference type="PANTHER" id="PTHR46403">
    <property type="entry name" value="TP53-REGULATED INHIBITOR OF APOPTOSIS 1"/>
    <property type="match status" value="1"/>
</dbReference>
<dbReference type="InterPro" id="IPR007918">
    <property type="entry name" value="MDM35_apoptosis"/>
</dbReference>
<comment type="similarity">
    <text evidence="1">Belongs to the TRIAP1/MDM35 family.</text>
</comment>
<evidence type="ECO:0000313" key="4">
    <source>
        <dbReference type="Proteomes" id="UP001306508"/>
    </source>
</evidence>
<dbReference type="GO" id="GO:0045332">
    <property type="term" value="P:phospholipid translocation"/>
    <property type="evidence" value="ECO:0007669"/>
    <property type="project" value="TreeGrafter"/>
</dbReference>